<keyword evidence="4 10" id="KW-0460">Magnesium</keyword>
<evidence type="ECO:0000256" key="9">
    <source>
        <dbReference type="ARBA" id="ARBA00023285"/>
    </source>
</evidence>
<comment type="catalytic activity">
    <reaction evidence="10">
        <text>4-(phosphooxy)-L-threonine + NAD(+) = 3-amino-2-oxopropyl phosphate + CO2 + NADH</text>
        <dbReference type="Rhea" id="RHEA:32275"/>
        <dbReference type="ChEBI" id="CHEBI:16526"/>
        <dbReference type="ChEBI" id="CHEBI:57279"/>
        <dbReference type="ChEBI" id="CHEBI:57540"/>
        <dbReference type="ChEBI" id="CHEBI:57945"/>
        <dbReference type="ChEBI" id="CHEBI:58452"/>
        <dbReference type="EC" id="1.1.1.262"/>
    </reaction>
</comment>
<evidence type="ECO:0000256" key="6">
    <source>
        <dbReference type="ARBA" id="ARBA00023002"/>
    </source>
</evidence>
<evidence type="ECO:0000256" key="2">
    <source>
        <dbReference type="ARBA" id="ARBA00022723"/>
    </source>
</evidence>
<keyword evidence="7 10" id="KW-0520">NAD</keyword>
<reference evidence="11 12" key="1">
    <citation type="submission" date="2020-10" db="EMBL/GenBank/DDBJ databases">
        <title>Campylobacter and Helicobacter PacBio genomes.</title>
        <authorList>
            <person name="Lane C."/>
        </authorList>
    </citation>
    <scope>NUCLEOTIDE SEQUENCE [LARGE SCALE GENOMIC DNA]</scope>
    <source>
        <strain evidence="11 12">2016D-0074</strain>
    </source>
</reference>
<keyword evidence="8 10" id="KW-0664">Pyridoxine biosynthesis</keyword>
<feature type="binding site" evidence="10">
    <location>
        <position position="216"/>
    </location>
    <ligand>
        <name>a divalent metal cation</name>
        <dbReference type="ChEBI" id="CHEBI:60240"/>
        <note>ligand shared between dimeric partners</note>
    </ligand>
</feature>
<dbReference type="PANTHER" id="PTHR30004">
    <property type="entry name" value="4-HYDROXYTHREONINE-4-PHOSPHATE DEHYDROGENASE"/>
    <property type="match status" value="1"/>
</dbReference>
<feature type="binding site" evidence="10">
    <location>
        <position position="316"/>
    </location>
    <ligand>
        <name>substrate</name>
    </ligand>
</feature>
<evidence type="ECO:0000313" key="12">
    <source>
        <dbReference type="Proteomes" id="UP000595070"/>
    </source>
</evidence>
<dbReference type="PANTHER" id="PTHR30004:SF6">
    <property type="entry name" value="D-THREONATE 4-PHOSPHATE DEHYDROGENASE"/>
    <property type="match status" value="1"/>
</dbReference>
<sequence>MKKIAISIGDINGIGMQILLASHDELVKICKPYYFVHYDLIKKASKLLNLKPKAKMNLVEFVNCEQENFSFKEEKEDFVIYTFSHKLNYEFDYKFELNPANLDAKSGMYSFLSFQAASYCAYLFLDALLTLPINKKTWQMAGIEYKGHTEALRDFFKQDAIMMLGCEKLFVALYTEHIALREVYKHIKALKLAQFLINFYKCTLFENIGVLSFNPHASDDGVIGGEEEIEIKKAIKMANVFLKDENLSLLNLEDISFLKQKEAELAHKKDVFLSQPLVADSAFTPFSLSKCKYLVSMYHDLALAPLKALYFDESINVSLNLPIIRTSVDHGTAYDKAYKNENINLQSYMQAANAAINFAKIKEKNK</sequence>
<comment type="subunit">
    <text evidence="10">Homodimer.</text>
</comment>
<feature type="binding site" evidence="10">
    <location>
        <position position="149"/>
    </location>
    <ligand>
        <name>substrate</name>
    </ligand>
</feature>
<keyword evidence="12" id="KW-1185">Reference proteome</keyword>
<comment type="cofactor">
    <cofactor evidence="10">
        <name>Zn(2+)</name>
        <dbReference type="ChEBI" id="CHEBI:29105"/>
    </cofactor>
    <cofactor evidence="10">
        <name>Mg(2+)</name>
        <dbReference type="ChEBI" id="CHEBI:18420"/>
    </cofactor>
    <cofactor evidence="10">
        <name>Co(2+)</name>
        <dbReference type="ChEBI" id="CHEBI:48828"/>
    </cofactor>
</comment>
<dbReference type="RefSeq" id="WP_044598882.1">
    <property type="nucleotide sequence ID" value="NZ_CP063079.1"/>
</dbReference>
<comment type="function">
    <text evidence="10">Catalyzes the NAD(P)-dependent oxidation of 4-(phosphooxy)-L-threonine (HTP) into 2-amino-3-oxo-4-(phosphooxy)butyric acid which spontaneously decarboxylates to form 3-amino-2-oxopropyl phosphate (AHAP).</text>
</comment>
<dbReference type="Proteomes" id="UP000595070">
    <property type="component" value="Chromosome"/>
</dbReference>
<dbReference type="NCBIfam" id="NF003040">
    <property type="entry name" value="PRK03946.1"/>
    <property type="match status" value="1"/>
</dbReference>
<evidence type="ECO:0000256" key="10">
    <source>
        <dbReference type="HAMAP-Rule" id="MF_02086"/>
    </source>
</evidence>
<evidence type="ECO:0000256" key="8">
    <source>
        <dbReference type="ARBA" id="ARBA00023096"/>
    </source>
</evidence>
<keyword evidence="5 10" id="KW-0521">NADP</keyword>
<keyword evidence="1 10" id="KW-0963">Cytoplasm</keyword>
<comment type="subcellular location">
    <subcellularLocation>
        <location evidence="10">Cytoplasm</location>
    </subcellularLocation>
</comment>
<evidence type="ECO:0000313" key="11">
    <source>
        <dbReference type="EMBL" id="QOQ88886.1"/>
    </source>
</evidence>
<feature type="binding site" evidence="10">
    <location>
        <position position="177"/>
    </location>
    <ligand>
        <name>a divalent metal cation</name>
        <dbReference type="ChEBI" id="CHEBI:60240"/>
        <note>ligand shared between dimeric partners</note>
    </ligand>
</feature>
<evidence type="ECO:0000256" key="5">
    <source>
        <dbReference type="ARBA" id="ARBA00022857"/>
    </source>
</evidence>
<evidence type="ECO:0000256" key="1">
    <source>
        <dbReference type="ARBA" id="ARBA00022490"/>
    </source>
</evidence>
<dbReference type="EMBL" id="CP063079">
    <property type="protein sequence ID" value="QOQ88886.1"/>
    <property type="molecule type" value="Genomic_DNA"/>
</dbReference>
<proteinExistence type="inferred from homology"/>
<feature type="binding site" evidence="10">
    <location>
        <position position="325"/>
    </location>
    <ligand>
        <name>substrate</name>
    </ligand>
</feature>
<dbReference type="InterPro" id="IPR005255">
    <property type="entry name" value="PdxA_fam"/>
</dbReference>
<evidence type="ECO:0000256" key="4">
    <source>
        <dbReference type="ARBA" id="ARBA00022842"/>
    </source>
</evidence>
<feature type="binding site" evidence="10">
    <location>
        <position position="148"/>
    </location>
    <ligand>
        <name>substrate</name>
    </ligand>
</feature>
<organism evidence="11 12">
    <name type="scientific">Campylobacter peloridis</name>
    <dbReference type="NCBI Taxonomy" id="488546"/>
    <lineage>
        <taxon>Bacteria</taxon>
        <taxon>Pseudomonadati</taxon>
        <taxon>Campylobacterota</taxon>
        <taxon>Epsilonproteobacteria</taxon>
        <taxon>Campylobacterales</taxon>
        <taxon>Campylobacteraceae</taxon>
        <taxon>Campylobacter</taxon>
    </lineage>
</organism>
<feature type="binding site" evidence="10">
    <location>
        <position position="307"/>
    </location>
    <ligand>
        <name>substrate</name>
    </ligand>
</feature>
<dbReference type="Gene3D" id="3.40.718.10">
    <property type="entry name" value="Isopropylmalate Dehydrogenase"/>
    <property type="match status" value="1"/>
</dbReference>
<comment type="miscellaneous">
    <text evidence="10">The active site is located at the dimer interface.</text>
</comment>
<dbReference type="HAMAP" id="MF_02086">
    <property type="entry name" value="PdxA_Epsilonprot"/>
    <property type="match status" value="1"/>
</dbReference>
<comment type="pathway">
    <text evidence="10">Cofactor biosynthesis; pyridoxine 5'-phosphate biosynthesis; pyridoxine 5'-phosphate from D-erythrose 4-phosphate: step 4/5.</text>
</comment>
<keyword evidence="3 10" id="KW-0862">Zinc</keyword>
<comment type="similarity">
    <text evidence="10">Belongs to the PdxA family.</text>
</comment>
<protein>
    <recommendedName>
        <fullName evidence="10">4-hydroxythreonine-4-phosphate dehydrogenase</fullName>
        <ecNumber evidence="10">1.1.1.262</ecNumber>
    </recommendedName>
    <alternativeName>
        <fullName evidence="10">4-(phosphohydroxy)-L-threonine dehydrogenase</fullName>
    </alternativeName>
</protein>
<dbReference type="SUPFAM" id="SSF53659">
    <property type="entry name" value="Isocitrate/Isopropylmalate dehydrogenase-like"/>
    <property type="match status" value="1"/>
</dbReference>
<dbReference type="GO" id="GO:0050570">
    <property type="term" value="F:4-hydroxythreonine-4-phosphate dehydrogenase activity"/>
    <property type="evidence" value="ECO:0007669"/>
    <property type="project" value="UniProtKB-EC"/>
</dbReference>
<gene>
    <name evidence="10 11" type="primary">pdxA</name>
    <name evidence="11" type="ORF">IMC75_08230</name>
</gene>
<dbReference type="InterPro" id="IPR037539">
    <property type="entry name" value="PdxA_epsilonprot"/>
</dbReference>
<keyword evidence="2 10" id="KW-0479">Metal-binding</keyword>
<evidence type="ECO:0000256" key="3">
    <source>
        <dbReference type="ARBA" id="ARBA00022833"/>
    </source>
</evidence>
<keyword evidence="6 10" id="KW-0560">Oxidoreductase</keyword>
<name>A0ABX6TSE7_9BACT</name>
<keyword evidence="9 10" id="KW-0170">Cobalt</keyword>
<dbReference type="EC" id="1.1.1.262" evidence="10"/>
<accession>A0ABX6TSE7</accession>
<dbReference type="Pfam" id="PF04166">
    <property type="entry name" value="PdxA"/>
    <property type="match status" value="1"/>
</dbReference>
<evidence type="ECO:0000256" key="7">
    <source>
        <dbReference type="ARBA" id="ARBA00023027"/>
    </source>
</evidence>
<feature type="binding site" evidence="10">
    <location>
        <position position="299"/>
    </location>
    <ligand>
        <name>a divalent metal cation</name>
        <dbReference type="ChEBI" id="CHEBI:60240"/>
        <note>ligand shared between dimeric partners</note>
    </ligand>
</feature>